<dbReference type="AlphaFoldDB" id="A0A0U2U670"/>
<dbReference type="SUPFAM" id="SSF54747">
    <property type="entry name" value="Ribosomal L11/L12e N-terminal domain"/>
    <property type="match status" value="1"/>
</dbReference>
<keyword evidence="3 4" id="KW-0687">Ribonucleoprotein</keyword>
<keyword evidence="4" id="KW-0694">RNA-binding</keyword>
<dbReference type="SMART" id="SM00649">
    <property type="entry name" value="RL11"/>
    <property type="match status" value="1"/>
</dbReference>
<proteinExistence type="inferred from homology"/>
<evidence type="ECO:0000256" key="3">
    <source>
        <dbReference type="ARBA" id="ARBA00023274"/>
    </source>
</evidence>
<evidence type="ECO:0000256" key="1">
    <source>
        <dbReference type="ARBA" id="ARBA00010537"/>
    </source>
</evidence>
<dbReference type="InterPro" id="IPR036769">
    <property type="entry name" value="Ribosomal_uL11_C_sf"/>
</dbReference>
<evidence type="ECO:0000259" key="6">
    <source>
        <dbReference type="Pfam" id="PF00298"/>
    </source>
</evidence>
<dbReference type="PANTHER" id="PTHR11661:SF1">
    <property type="entry name" value="LARGE RIBOSOMAL SUBUNIT PROTEIN UL11M"/>
    <property type="match status" value="1"/>
</dbReference>
<reference evidence="8 9" key="1">
    <citation type="submission" date="2013-11" db="EMBL/GenBank/DDBJ databases">
        <title>Comparative genomics of Ignicoccus.</title>
        <authorList>
            <person name="Podar M."/>
        </authorList>
    </citation>
    <scope>NUCLEOTIDE SEQUENCE [LARGE SCALE GENOMIC DNA]</scope>
    <source>
        <strain evidence="8 9">DSM 13165</strain>
    </source>
</reference>
<dbReference type="InterPro" id="IPR020784">
    <property type="entry name" value="Ribosomal_uL11_N"/>
</dbReference>
<dbReference type="KEGG" id="iis:EYM_03370"/>
<evidence type="ECO:0000259" key="7">
    <source>
        <dbReference type="Pfam" id="PF03946"/>
    </source>
</evidence>
<dbReference type="Pfam" id="PF03946">
    <property type="entry name" value="Ribosomal_L11_N"/>
    <property type="match status" value="1"/>
</dbReference>
<comment type="similarity">
    <text evidence="1 4 5">Belongs to the universal ribosomal protein uL11 family.</text>
</comment>
<evidence type="ECO:0000256" key="5">
    <source>
        <dbReference type="RuleBase" id="RU003978"/>
    </source>
</evidence>
<dbReference type="GO" id="GO:0015934">
    <property type="term" value="C:large ribosomal subunit"/>
    <property type="evidence" value="ECO:0007669"/>
    <property type="project" value="TreeGrafter"/>
</dbReference>
<dbReference type="InterPro" id="IPR036796">
    <property type="entry name" value="Ribosomal_uL11_N_sf"/>
</dbReference>
<dbReference type="NCBIfam" id="NF002232">
    <property type="entry name" value="PRK01143.1"/>
    <property type="match status" value="1"/>
</dbReference>
<organism evidence="8 9">
    <name type="scientific">Ignicoccus islandicus DSM 13165</name>
    <dbReference type="NCBI Taxonomy" id="940295"/>
    <lineage>
        <taxon>Archaea</taxon>
        <taxon>Thermoproteota</taxon>
        <taxon>Thermoprotei</taxon>
        <taxon>Desulfurococcales</taxon>
        <taxon>Desulfurococcaceae</taxon>
        <taxon>Ignicoccus</taxon>
    </lineage>
</organism>
<evidence type="ECO:0000313" key="8">
    <source>
        <dbReference type="EMBL" id="ALU11652.1"/>
    </source>
</evidence>
<dbReference type="GO" id="GO:0003735">
    <property type="term" value="F:structural constituent of ribosome"/>
    <property type="evidence" value="ECO:0007669"/>
    <property type="project" value="InterPro"/>
</dbReference>
<sequence>MPKKTLTFTIEGGQAKPIPPIKPALESVGLPVEEVVNKINEMTKRYKGFEVTVKVIVDEETKEYEIEIIPPNITDLLLKKAGASKPSGDPIHQKVGNLTYEQVIEVALLKAPELTAKTLKGAVKTVLGTARAIGLTVDGKDPKEVTRLTDEGAYDEVLSKYEEEWESVS</sequence>
<evidence type="ECO:0000256" key="2">
    <source>
        <dbReference type="ARBA" id="ARBA00022980"/>
    </source>
</evidence>
<feature type="domain" description="Large ribosomal subunit protein uL11 N-terminal" evidence="7">
    <location>
        <begin position="8"/>
        <end position="63"/>
    </location>
</feature>
<dbReference type="PATRIC" id="fig|940295.4.peg.653"/>
<dbReference type="RefSeq" id="WP_075049653.1">
    <property type="nucleotide sequence ID" value="NZ_CP006867.1"/>
</dbReference>
<gene>
    <name evidence="4" type="primary">rpl11</name>
    <name evidence="8" type="ORF">EYM_03370</name>
</gene>
<accession>A0A0U2U670</accession>
<protein>
    <recommendedName>
        <fullName evidence="4">Large ribosomal subunit protein uL11</fullName>
    </recommendedName>
</protein>
<dbReference type="Gene3D" id="3.30.1550.10">
    <property type="entry name" value="Ribosomal protein L11/L12, N-terminal domain"/>
    <property type="match status" value="1"/>
</dbReference>
<keyword evidence="9" id="KW-1185">Reference proteome</keyword>
<dbReference type="STRING" id="940295.EYM_03370"/>
<dbReference type="GO" id="GO:0006412">
    <property type="term" value="P:translation"/>
    <property type="evidence" value="ECO:0007669"/>
    <property type="project" value="UniProtKB-UniRule"/>
</dbReference>
<evidence type="ECO:0000313" key="9">
    <source>
        <dbReference type="Proteomes" id="UP000060778"/>
    </source>
</evidence>
<dbReference type="GeneID" id="30680067"/>
<dbReference type="OrthoDB" id="8842at2157"/>
<keyword evidence="2 4" id="KW-0689">Ribosomal protein</keyword>
<keyword evidence="4" id="KW-0699">rRNA-binding</keyword>
<evidence type="ECO:0000256" key="4">
    <source>
        <dbReference type="HAMAP-Rule" id="MF_00736"/>
    </source>
</evidence>
<name>A0A0U2U670_9CREN</name>
<comment type="subunit">
    <text evidence="4">Part of the ribosomal stalk of the 50S ribosomal subunit. Interacts with L10 and the large rRNA to form the base of the stalk. L10 forms an elongated spine to which L12 dimers bind in a sequential fashion forming a multimeric L10(L12)X complex.</text>
</comment>
<dbReference type="HAMAP" id="MF_00736">
    <property type="entry name" value="Ribosomal_uL11"/>
    <property type="match status" value="1"/>
</dbReference>
<dbReference type="SUPFAM" id="SSF46906">
    <property type="entry name" value="Ribosomal protein L11, C-terminal domain"/>
    <property type="match status" value="1"/>
</dbReference>
<dbReference type="GO" id="GO:0070180">
    <property type="term" value="F:large ribosomal subunit rRNA binding"/>
    <property type="evidence" value="ECO:0007669"/>
    <property type="project" value="UniProtKB-UniRule"/>
</dbReference>
<dbReference type="Proteomes" id="UP000060778">
    <property type="component" value="Chromosome"/>
</dbReference>
<comment type="function">
    <text evidence="4">Forms part of the ribosomal stalk which helps the ribosome interact with GTP-bound translation factors.</text>
</comment>
<feature type="domain" description="Large ribosomal subunit protein uL11 C-terminal" evidence="6">
    <location>
        <begin position="71"/>
        <end position="137"/>
    </location>
</feature>
<dbReference type="InterPro" id="IPR000911">
    <property type="entry name" value="Ribosomal_uL11"/>
</dbReference>
<dbReference type="EMBL" id="CP006867">
    <property type="protein sequence ID" value="ALU11652.1"/>
    <property type="molecule type" value="Genomic_DNA"/>
</dbReference>
<dbReference type="InterPro" id="IPR020783">
    <property type="entry name" value="Ribosomal_uL11_C"/>
</dbReference>
<dbReference type="CDD" id="cd00349">
    <property type="entry name" value="Ribosomal_L11"/>
    <property type="match status" value="1"/>
</dbReference>
<dbReference type="PANTHER" id="PTHR11661">
    <property type="entry name" value="60S RIBOSOMAL PROTEIN L12"/>
    <property type="match status" value="1"/>
</dbReference>
<dbReference type="Pfam" id="PF00298">
    <property type="entry name" value="Ribosomal_L11"/>
    <property type="match status" value="1"/>
</dbReference>
<dbReference type="Gene3D" id="1.10.10.250">
    <property type="entry name" value="Ribosomal protein L11, C-terminal domain"/>
    <property type="match status" value="1"/>
</dbReference>